<protein>
    <recommendedName>
        <fullName evidence="2">Thioredoxin domain-containing protein</fullName>
    </recommendedName>
</protein>
<dbReference type="PANTHER" id="PTHR28106">
    <property type="entry name" value="MITOCHONDRIAL ATPASE COMPLEX SUBUNIT ATP10"/>
    <property type="match status" value="1"/>
</dbReference>
<gene>
    <name evidence="3" type="ORF">JR347_03960</name>
</gene>
<evidence type="ECO:0000313" key="4">
    <source>
        <dbReference type="Proteomes" id="UP000662783"/>
    </source>
</evidence>
<proteinExistence type="predicted"/>
<feature type="chain" id="PRO_5036902574" description="Thioredoxin domain-containing protein" evidence="1">
    <location>
        <begin position="19"/>
        <end position="180"/>
    </location>
</feature>
<feature type="signal peptide" evidence="1">
    <location>
        <begin position="1"/>
        <end position="18"/>
    </location>
</feature>
<evidence type="ECO:0000256" key="1">
    <source>
        <dbReference type="SAM" id="SignalP"/>
    </source>
</evidence>
<reference evidence="3" key="1">
    <citation type="submission" date="2021-02" db="EMBL/GenBank/DDBJ databases">
        <title>Fulvivirga sp. S481 isolated from sea water.</title>
        <authorList>
            <person name="Bae S.S."/>
            <person name="Baek K."/>
        </authorList>
    </citation>
    <scope>NUCLEOTIDE SEQUENCE</scope>
    <source>
        <strain evidence="3">S481</strain>
    </source>
</reference>
<dbReference type="Gene3D" id="3.40.30.10">
    <property type="entry name" value="Glutaredoxin"/>
    <property type="match status" value="1"/>
</dbReference>
<dbReference type="RefSeq" id="WP_205722757.1">
    <property type="nucleotide sequence ID" value="NZ_CP070608.1"/>
</dbReference>
<dbReference type="AlphaFoldDB" id="A0A975A1A8"/>
<feature type="domain" description="Thioredoxin" evidence="2">
    <location>
        <begin position="19"/>
        <end position="180"/>
    </location>
</feature>
<organism evidence="3 4">
    <name type="scientific">Fulvivirga lutea</name>
    <dbReference type="NCBI Taxonomy" id="2810512"/>
    <lineage>
        <taxon>Bacteria</taxon>
        <taxon>Pseudomonadati</taxon>
        <taxon>Bacteroidota</taxon>
        <taxon>Cytophagia</taxon>
        <taxon>Cytophagales</taxon>
        <taxon>Fulvivirgaceae</taxon>
        <taxon>Fulvivirga</taxon>
    </lineage>
</organism>
<keyword evidence="1" id="KW-0732">Signal</keyword>
<dbReference type="Proteomes" id="UP000662783">
    <property type="component" value="Chromosome"/>
</dbReference>
<dbReference type="InterPro" id="IPR013766">
    <property type="entry name" value="Thioredoxin_domain"/>
</dbReference>
<dbReference type="InterPro" id="IPR007849">
    <property type="entry name" value="ATP10"/>
</dbReference>
<keyword evidence="4" id="KW-1185">Reference proteome</keyword>
<name>A0A975A1A8_9BACT</name>
<dbReference type="PROSITE" id="PS51352">
    <property type="entry name" value="THIOREDOXIN_2"/>
    <property type="match status" value="1"/>
</dbReference>
<dbReference type="KEGG" id="fuv:JR347_03960"/>
<dbReference type="Pfam" id="PF05176">
    <property type="entry name" value="ATP-synt_10"/>
    <property type="match status" value="1"/>
</dbReference>
<accession>A0A975A1A8</accession>
<dbReference type="SUPFAM" id="SSF52833">
    <property type="entry name" value="Thioredoxin-like"/>
    <property type="match status" value="1"/>
</dbReference>
<sequence length="180" mass="20349">MKFLLSLCLSVFAFNLFAQIEGTPFPDMETETVEDKVINIPVDVQDKYTLLALAYSKKAEKDLTSWFSPVYNKFIKEATGVFASFSYDINVFFVPMFTGVKAAATGTAKRKTAEELDPLLVPNILFYKGSLKPYKDALEFDKKDVPYLFLVDKDGKIAYATSGEYTDEKMEAMEEFLDSL</sequence>
<dbReference type="InterPro" id="IPR036249">
    <property type="entry name" value="Thioredoxin-like_sf"/>
</dbReference>
<evidence type="ECO:0000259" key="2">
    <source>
        <dbReference type="PROSITE" id="PS51352"/>
    </source>
</evidence>
<dbReference type="PANTHER" id="PTHR28106:SF1">
    <property type="entry name" value="MITOCHONDRIAL ATPASE COMPLEX SUBUNIT ATP10"/>
    <property type="match status" value="1"/>
</dbReference>
<dbReference type="EMBL" id="CP070608">
    <property type="protein sequence ID" value="QSE98244.1"/>
    <property type="molecule type" value="Genomic_DNA"/>
</dbReference>
<evidence type="ECO:0000313" key="3">
    <source>
        <dbReference type="EMBL" id="QSE98244.1"/>
    </source>
</evidence>